<gene>
    <name evidence="1" type="ORF">MSG28_012641</name>
</gene>
<accession>A0ACC0JHH6</accession>
<proteinExistence type="predicted"/>
<evidence type="ECO:0000313" key="1">
    <source>
        <dbReference type="EMBL" id="KAI8423549.1"/>
    </source>
</evidence>
<comment type="caution">
    <text evidence="1">The sequence shown here is derived from an EMBL/GenBank/DDBJ whole genome shotgun (WGS) entry which is preliminary data.</text>
</comment>
<dbReference type="Proteomes" id="UP001064048">
    <property type="component" value="Chromosome 22"/>
</dbReference>
<organism evidence="1 2">
    <name type="scientific">Choristoneura fumiferana</name>
    <name type="common">Spruce budworm moth</name>
    <name type="synonym">Archips fumiferana</name>
    <dbReference type="NCBI Taxonomy" id="7141"/>
    <lineage>
        <taxon>Eukaryota</taxon>
        <taxon>Metazoa</taxon>
        <taxon>Ecdysozoa</taxon>
        <taxon>Arthropoda</taxon>
        <taxon>Hexapoda</taxon>
        <taxon>Insecta</taxon>
        <taxon>Pterygota</taxon>
        <taxon>Neoptera</taxon>
        <taxon>Endopterygota</taxon>
        <taxon>Lepidoptera</taxon>
        <taxon>Glossata</taxon>
        <taxon>Ditrysia</taxon>
        <taxon>Tortricoidea</taxon>
        <taxon>Tortricidae</taxon>
        <taxon>Tortricinae</taxon>
        <taxon>Choristoneura</taxon>
    </lineage>
</organism>
<sequence length="398" mass="44442">MKTIIFILSVCVCLCYGDELEFSARPRNFSIELLHHTAQQTDRHVVISPFGIWTLMTGVALGATGNSFDQLRRAFILPRSKKAVINGYKDLTKTVLNSASNGVSLSSKNFVFVDDDFTLNPEFRKTITTDFDATIKVLDFKNPDLAAGKANNYIQNSGGRVSNVLTSDDFAESRMILTNVISFKGLWSSPFNASDTTNEPFYNENNEVIGRVNMMYQRAQLPFSNIQDLKAFVVELPYGTDGKYSMLVILPHPKTKLEDTYQRLANVTLPVISRKLQSDVDEFGLEDVDIKLPRFKISTNVVMNKPLNDMGVYDIFEPDLASFKRVTDENIFVSAIVHKADIEVTESGTVASASTSANFADRISTPSVKANRPFIYFIIEKSTMTVIFGGIYSNPVVY</sequence>
<name>A0ACC0JHH6_CHOFU</name>
<protein>
    <submittedName>
        <fullName evidence="1">Uncharacterized protein</fullName>
    </submittedName>
</protein>
<reference evidence="1 2" key="1">
    <citation type="journal article" date="2022" name="Genome Biol. Evol.">
        <title>The Spruce Budworm Genome: Reconstructing the Evolutionary History of Antifreeze Proteins.</title>
        <authorList>
            <person name="Beliveau C."/>
            <person name="Gagne P."/>
            <person name="Picq S."/>
            <person name="Vernygora O."/>
            <person name="Keeling C.I."/>
            <person name="Pinkney K."/>
            <person name="Doucet D."/>
            <person name="Wen F."/>
            <person name="Johnston J.S."/>
            <person name="Maaroufi H."/>
            <person name="Boyle B."/>
            <person name="Laroche J."/>
            <person name="Dewar K."/>
            <person name="Juretic N."/>
            <person name="Blackburn G."/>
            <person name="Nisole A."/>
            <person name="Brunet B."/>
            <person name="Brandao M."/>
            <person name="Lumley L."/>
            <person name="Duan J."/>
            <person name="Quan G."/>
            <person name="Lucarotti C.J."/>
            <person name="Roe A.D."/>
            <person name="Sperling F.A.H."/>
            <person name="Levesque R.C."/>
            <person name="Cusson M."/>
        </authorList>
    </citation>
    <scope>NUCLEOTIDE SEQUENCE [LARGE SCALE GENOMIC DNA]</scope>
    <source>
        <strain evidence="1">Glfc:IPQL:Cfum</strain>
    </source>
</reference>
<dbReference type="EMBL" id="CM046122">
    <property type="protein sequence ID" value="KAI8423549.1"/>
    <property type="molecule type" value="Genomic_DNA"/>
</dbReference>
<evidence type="ECO:0000313" key="2">
    <source>
        <dbReference type="Proteomes" id="UP001064048"/>
    </source>
</evidence>
<keyword evidence="2" id="KW-1185">Reference proteome</keyword>